<keyword evidence="2" id="KW-0812">Transmembrane</keyword>
<evidence type="ECO:0000313" key="4">
    <source>
        <dbReference type="Proteomes" id="UP000199086"/>
    </source>
</evidence>
<evidence type="ECO:0000256" key="1">
    <source>
        <dbReference type="SAM" id="MobiDB-lite"/>
    </source>
</evidence>
<reference evidence="3 4" key="1">
    <citation type="submission" date="2016-06" db="EMBL/GenBank/DDBJ databases">
        <authorList>
            <person name="Olsen C.W."/>
            <person name="Carey S."/>
            <person name="Hinshaw L."/>
            <person name="Karasin A.I."/>
        </authorList>
    </citation>
    <scope>NUCLEOTIDE SEQUENCE [LARGE SCALE GENOMIC DNA]</scope>
    <source>
        <strain evidence="3 4">LZ-22</strain>
    </source>
</reference>
<feature type="transmembrane region" description="Helical" evidence="2">
    <location>
        <begin position="36"/>
        <end position="58"/>
    </location>
</feature>
<feature type="transmembrane region" description="Helical" evidence="2">
    <location>
        <begin position="64"/>
        <end position="83"/>
    </location>
</feature>
<dbReference type="Proteomes" id="UP000199086">
    <property type="component" value="Unassembled WGS sequence"/>
</dbReference>
<name>A0A1G6GHX8_9ACTN</name>
<dbReference type="EMBL" id="FMYF01000003">
    <property type="protein sequence ID" value="SDB81355.1"/>
    <property type="molecule type" value="Genomic_DNA"/>
</dbReference>
<keyword evidence="4" id="KW-1185">Reference proteome</keyword>
<gene>
    <name evidence="3" type="ORF">GA0111570_103265</name>
</gene>
<dbReference type="RefSeq" id="WP_092607873.1">
    <property type="nucleotide sequence ID" value="NZ_FMYF01000003.1"/>
</dbReference>
<evidence type="ECO:0000256" key="2">
    <source>
        <dbReference type="SAM" id="Phobius"/>
    </source>
</evidence>
<proteinExistence type="predicted"/>
<dbReference type="AlphaFoldDB" id="A0A1G6GHX8"/>
<feature type="region of interest" description="Disordered" evidence="1">
    <location>
        <begin position="1"/>
        <end position="33"/>
    </location>
</feature>
<evidence type="ECO:0000313" key="3">
    <source>
        <dbReference type="EMBL" id="SDB81355.1"/>
    </source>
</evidence>
<protein>
    <submittedName>
        <fullName evidence="3">Uncharacterized protein</fullName>
    </submittedName>
</protein>
<keyword evidence="2" id="KW-1133">Transmembrane helix</keyword>
<feature type="compositionally biased region" description="Polar residues" evidence="1">
    <location>
        <begin position="1"/>
        <end position="15"/>
    </location>
</feature>
<keyword evidence="2" id="KW-0472">Membrane</keyword>
<accession>A0A1G6GHX8</accession>
<organism evidence="3 4">
    <name type="scientific">Raineyella antarctica</name>
    <dbReference type="NCBI Taxonomy" id="1577474"/>
    <lineage>
        <taxon>Bacteria</taxon>
        <taxon>Bacillati</taxon>
        <taxon>Actinomycetota</taxon>
        <taxon>Actinomycetes</taxon>
        <taxon>Propionibacteriales</taxon>
        <taxon>Propionibacteriaceae</taxon>
        <taxon>Raineyella</taxon>
    </lineage>
</organism>
<sequence length="86" mass="8496">MPVQVVEQQHSTRPSTDPHATDPHATGSTAADRRRFAGTTVELALGVSIGASVVLAAVGVAAAIPAAVVIGVVIGVAAAFIIASRA</sequence>